<evidence type="ECO:0000313" key="2">
    <source>
        <dbReference type="EMBL" id="KAF3697098.1"/>
    </source>
</evidence>
<evidence type="ECO:0000256" key="1">
    <source>
        <dbReference type="SAM" id="MobiDB-lite"/>
    </source>
</evidence>
<protein>
    <submittedName>
        <fullName evidence="2">Uncharacterized protein</fullName>
    </submittedName>
</protein>
<reference evidence="3" key="2">
    <citation type="submission" date="2019-02" db="EMBL/GenBank/DDBJ databases">
        <title>Opniocepnalus argus Var Kimnra genome.</title>
        <authorList>
            <person name="Zhou C."/>
            <person name="Xiao S."/>
        </authorList>
    </citation>
    <scope>NUCLEOTIDE SEQUENCE [LARGE SCALE GENOMIC DNA]</scope>
</reference>
<evidence type="ECO:0000313" key="3">
    <source>
        <dbReference type="Proteomes" id="UP000503349"/>
    </source>
</evidence>
<gene>
    <name evidence="2" type="ORF">EXN66_Car012778</name>
</gene>
<reference evidence="2 3" key="1">
    <citation type="submission" date="2019-02" db="EMBL/GenBank/DDBJ databases">
        <title>Opniocepnalus argus genome.</title>
        <authorList>
            <person name="Zhou C."/>
            <person name="Xiao S."/>
        </authorList>
    </citation>
    <scope>NUCLEOTIDE SEQUENCE [LARGE SCALE GENOMIC DNA]</scope>
    <source>
        <strain evidence="2">OARG1902GOOAL</strain>
        <tissue evidence="2">Muscle</tissue>
    </source>
</reference>
<dbReference type="EMBL" id="CM015723">
    <property type="protein sequence ID" value="KAF3697098.1"/>
    <property type="molecule type" value="Genomic_DNA"/>
</dbReference>
<dbReference type="Proteomes" id="UP000503349">
    <property type="component" value="Chromosome 12"/>
</dbReference>
<keyword evidence="3" id="KW-1185">Reference proteome</keyword>
<accession>A0A6G1Q4A8</accession>
<feature type="region of interest" description="Disordered" evidence="1">
    <location>
        <begin position="54"/>
        <end position="77"/>
    </location>
</feature>
<dbReference type="AlphaFoldDB" id="A0A6G1Q4A8"/>
<proteinExistence type="predicted"/>
<name>A0A6G1Q4A8_CHAAH</name>
<sequence>MSTSQKLSSCCCEKHQACIEDSARLVFILQCNASHQTSSHQTLTDLSDCPRVFPQSPQPSKMKMTLGLHTLEDTSGL</sequence>
<organism evidence="2 3">
    <name type="scientific">Channa argus</name>
    <name type="common">Northern snakehead</name>
    <name type="synonym">Ophicephalus argus</name>
    <dbReference type="NCBI Taxonomy" id="215402"/>
    <lineage>
        <taxon>Eukaryota</taxon>
        <taxon>Metazoa</taxon>
        <taxon>Chordata</taxon>
        <taxon>Craniata</taxon>
        <taxon>Vertebrata</taxon>
        <taxon>Euteleostomi</taxon>
        <taxon>Actinopterygii</taxon>
        <taxon>Neopterygii</taxon>
        <taxon>Teleostei</taxon>
        <taxon>Neoteleostei</taxon>
        <taxon>Acanthomorphata</taxon>
        <taxon>Anabantaria</taxon>
        <taxon>Anabantiformes</taxon>
        <taxon>Channoidei</taxon>
        <taxon>Channidae</taxon>
        <taxon>Channa</taxon>
    </lineage>
</organism>